<dbReference type="EMBL" id="CABFNP030001353">
    <property type="protein sequence ID" value="CAI6100955.1"/>
    <property type="molecule type" value="Genomic_DNA"/>
</dbReference>
<organism evidence="9 10">
    <name type="scientific">Clonostachys chloroleuca</name>
    <dbReference type="NCBI Taxonomy" id="1926264"/>
    <lineage>
        <taxon>Eukaryota</taxon>
        <taxon>Fungi</taxon>
        <taxon>Dikarya</taxon>
        <taxon>Ascomycota</taxon>
        <taxon>Pezizomycotina</taxon>
        <taxon>Sordariomycetes</taxon>
        <taxon>Hypocreomycetidae</taxon>
        <taxon>Hypocreales</taxon>
        <taxon>Bionectriaceae</taxon>
        <taxon>Clonostachys</taxon>
    </lineage>
</organism>
<keyword evidence="6" id="KW-0720">Serine protease</keyword>
<dbReference type="PANTHER" id="PTHR11731">
    <property type="entry name" value="PROTEASE FAMILY S9B,C DIPEPTIDYL-PEPTIDASE IV-RELATED"/>
    <property type="match status" value="1"/>
</dbReference>
<comment type="caution">
    <text evidence="9">The sequence shown here is derived from an EMBL/GenBank/DDBJ whole genome shotgun (WGS) entry which is preliminary data.</text>
</comment>
<dbReference type="AlphaFoldDB" id="A0AA35QFF9"/>
<keyword evidence="5" id="KW-0031">Aminopeptidase</keyword>
<evidence type="ECO:0000259" key="8">
    <source>
        <dbReference type="PROSITE" id="PS50020"/>
    </source>
</evidence>
<accession>A0AA35QFF9</accession>
<dbReference type="GO" id="GO:0004177">
    <property type="term" value="F:aminopeptidase activity"/>
    <property type="evidence" value="ECO:0007669"/>
    <property type="project" value="UniProtKB-KW"/>
</dbReference>
<evidence type="ECO:0000313" key="9">
    <source>
        <dbReference type="EMBL" id="CAI6100955.1"/>
    </source>
</evidence>
<dbReference type="GO" id="GO:0008239">
    <property type="term" value="F:dipeptidyl-peptidase activity"/>
    <property type="evidence" value="ECO:0007669"/>
    <property type="project" value="UniProtKB-EC"/>
</dbReference>
<dbReference type="SUPFAM" id="SSF51045">
    <property type="entry name" value="WW domain"/>
    <property type="match status" value="1"/>
</dbReference>
<dbReference type="PANTHER" id="PTHR11731:SF118">
    <property type="entry name" value="BLR1971 PROTEIN"/>
    <property type="match status" value="1"/>
</dbReference>
<dbReference type="InterPro" id="IPR001202">
    <property type="entry name" value="WW_dom"/>
</dbReference>
<sequence length="848" mass="97397">MSNALEQKSYAEAFVSPQWHPGGKSFWYRRRINDGFEFILVDIIRRTIHPAFDHEQLAKELGKHASAKIDQRYLPFSWIEIEDGFVRFRFKTRIWQYDPSNHQLSAWDGVFTHGNPVLTSIHGSLRDQSYPLDRIDVRFTNNTRSPLEMYSASQNGPPVLRTSIRQGEMSVRRVDVGSTWIFVGFGRLKGIYHVPDVVADTVVLEETNVDEYIGSVGAVLPPGWEERVTQADKMFYINHKSKSTTWYPPVGSLLKDPGGVQQTLHIPKVDKHSDTDIVDFNVTVDKYNVWLETTSKHKHQLSTNGTEEQPYNKNSIFPSHKKDLIVAWQSTVFPWDSLYNIKYTPDSQIRPELLNESIRLAGDLIQVERPRLFDIANRCEVPTVDTLFSNPRCIYNIGWNESGDEYYFLFIQRGHQCVRVIGIDRVGSTRIIIEETSQTFIDGFKLYYHRISHSNKMLWASERDGYNHLYLFDLKTGQLISQITRGPWNVRSVEFINEESEEIWASAYGYWKDQDPYHLHLIHVKFDGCDCKSLTKGDGNHRWSYPWSRDSQHYFVDTWSRVDLPPQTVVRSFNSPDFEFDIQRPTAQDLLTLGWDPVERFVAPGRDGKTPIYGVIVRPPNFEDGKTFPVLECIYSGPQTFSVAKDFGFLHHMRGLAEEGYVVVQIDGMGTNWRSKAFHDVCHKNLKDAGFPDRILWIQEAAITRPWMDLSRVAIIGSSAGGQNAVSALLHYGDFYKVAVASSGCHDNRLNQITWGEQWMGYPVDESYIDNSNITHAAKLRNDAKLLLIAGGLDNIVNPASTMKLVTELNKQGKDYDFFFIPEGDHKCADNGVGYKRVVRFLREHLNP</sequence>
<dbReference type="Pfam" id="PF00930">
    <property type="entry name" value="DPPIV_N"/>
    <property type="match status" value="1"/>
</dbReference>
<keyword evidence="5" id="KW-0378">Hydrolase</keyword>
<dbReference type="EC" id="3.4.14.5" evidence="3"/>
<dbReference type="SUPFAM" id="SSF53474">
    <property type="entry name" value="alpha/beta-Hydrolases"/>
    <property type="match status" value="1"/>
</dbReference>
<dbReference type="CDD" id="cd00201">
    <property type="entry name" value="WW"/>
    <property type="match status" value="1"/>
</dbReference>
<dbReference type="GO" id="GO:0006508">
    <property type="term" value="P:proteolysis"/>
    <property type="evidence" value="ECO:0007669"/>
    <property type="project" value="InterPro"/>
</dbReference>
<dbReference type="Gene3D" id="2.20.70.10">
    <property type="match status" value="1"/>
</dbReference>
<feature type="domain" description="WW" evidence="8">
    <location>
        <begin position="218"/>
        <end position="251"/>
    </location>
</feature>
<dbReference type="PROSITE" id="PS50020">
    <property type="entry name" value="WW_DOMAIN_2"/>
    <property type="match status" value="1"/>
</dbReference>
<evidence type="ECO:0000256" key="7">
    <source>
        <dbReference type="ARBA" id="ARBA00023180"/>
    </source>
</evidence>
<protein>
    <recommendedName>
        <fullName evidence="4">Probable dipeptidyl-aminopeptidase B</fullName>
        <ecNumber evidence="3">3.4.14.5</ecNumber>
    </recommendedName>
</protein>
<evidence type="ECO:0000256" key="1">
    <source>
        <dbReference type="ARBA" id="ARBA00001257"/>
    </source>
</evidence>
<dbReference type="InterPro" id="IPR002469">
    <property type="entry name" value="Peptidase_S9B_N"/>
</dbReference>
<dbReference type="Gene3D" id="2.140.10.30">
    <property type="entry name" value="Dipeptidylpeptidase IV, N-terminal domain"/>
    <property type="match status" value="1"/>
</dbReference>
<name>A0AA35QFF9_9HYPO</name>
<evidence type="ECO:0000256" key="5">
    <source>
        <dbReference type="ARBA" id="ARBA00022438"/>
    </source>
</evidence>
<keyword evidence="7" id="KW-0325">Glycoprotein</keyword>
<dbReference type="InterPro" id="IPR001375">
    <property type="entry name" value="Peptidase_S9_cat"/>
</dbReference>
<evidence type="ECO:0000256" key="3">
    <source>
        <dbReference type="ARBA" id="ARBA00012062"/>
    </source>
</evidence>
<dbReference type="GO" id="GO:0008236">
    <property type="term" value="F:serine-type peptidase activity"/>
    <property type="evidence" value="ECO:0007669"/>
    <property type="project" value="UniProtKB-KW"/>
</dbReference>
<dbReference type="InterPro" id="IPR036020">
    <property type="entry name" value="WW_dom_sf"/>
</dbReference>
<dbReference type="Pfam" id="PF00397">
    <property type="entry name" value="WW"/>
    <property type="match status" value="1"/>
</dbReference>
<dbReference type="SUPFAM" id="SSF82171">
    <property type="entry name" value="DPP6 N-terminal domain-like"/>
    <property type="match status" value="1"/>
</dbReference>
<dbReference type="PROSITE" id="PS01159">
    <property type="entry name" value="WW_DOMAIN_1"/>
    <property type="match status" value="1"/>
</dbReference>
<proteinExistence type="inferred from homology"/>
<dbReference type="Gene3D" id="3.40.50.1820">
    <property type="entry name" value="alpha/beta hydrolase"/>
    <property type="match status" value="1"/>
</dbReference>
<dbReference type="Proteomes" id="UP001160390">
    <property type="component" value="Unassembled WGS sequence"/>
</dbReference>
<comment type="catalytic activity">
    <reaction evidence="1">
        <text>Release of an N-terminal dipeptide, Xaa-Yaa-|-Zaa-, from a polypeptide, preferentially when Yaa is Pro, provided Zaa is neither Pro nor hydroxyproline.</text>
        <dbReference type="EC" id="3.4.14.5"/>
    </reaction>
</comment>
<comment type="similarity">
    <text evidence="2">Belongs to the peptidase S9B family.</text>
</comment>
<keyword evidence="10" id="KW-1185">Reference proteome</keyword>
<dbReference type="SMART" id="SM00456">
    <property type="entry name" value="WW"/>
    <property type="match status" value="1"/>
</dbReference>
<dbReference type="Pfam" id="PF00326">
    <property type="entry name" value="Peptidase_S9"/>
    <property type="match status" value="1"/>
</dbReference>
<reference evidence="9" key="1">
    <citation type="submission" date="2023-01" db="EMBL/GenBank/DDBJ databases">
        <authorList>
            <person name="Piombo E."/>
        </authorList>
    </citation>
    <scope>NUCLEOTIDE SEQUENCE</scope>
</reference>
<dbReference type="InterPro" id="IPR029058">
    <property type="entry name" value="AB_hydrolase_fold"/>
</dbReference>
<gene>
    <name evidence="9" type="ORF">CCHLO57077_00006989</name>
</gene>
<evidence type="ECO:0000256" key="2">
    <source>
        <dbReference type="ARBA" id="ARBA00006150"/>
    </source>
</evidence>
<evidence type="ECO:0000256" key="4">
    <source>
        <dbReference type="ARBA" id="ARBA00014118"/>
    </source>
</evidence>
<evidence type="ECO:0000313" key="10">
    <source>
        <dbReference type="Proteomes" id="UP001160390"/>
    </source>
</evidence>
<evidence type="ECO:0000256" key="6">
    <source>
        <dbReference type="ARBA" id="ARBA00022825"/>
    </source>
</evidence>
<dbReference type="InterPro" id="IPR050278">
    <property type="entry name" value="Serine_Prot_S9B/DPPIV"/>
</dbReference>
<keyword evidence="5" id="KW-0645">Protease</keyword>